<organism evidence="1 2">
    <name type="scientific">Ralstonia mannitolilytica</name>
    <dbReference type="NCBI Taxonomy" id="105219"/>
    <lineage>
        <taxon>Bacteria</taxon>
        <taxon>Pseudomonadati</taxon>
        <taxon>Pseudomonadota</taxon>
        <taxon>Betaproteobacteria</taxon>
        <taxon>Burkholderiales</taxon>
        <taxon>Burkholderiaceae</taxon>
        <taxon>Ralstonia</taxon>
    </lineage>
</organism>
<sequence length="111" mass="12611">MAAGKQNENLVLALRESEQCAVVMTLGCAGRKGFGPGQHDGRRHITAAGEHEFECRPDQFAGIAFQQIGRDIQLHERAHVRNRIVFAQYGDMSRMRLLEQPRERRQIVDAR</sequence>
<keyword evidence="2" id="KW-1185">Reference proteome</keyword>
<accession>A0ABM9KYC2</accession>
<dbReference type="EMBL" id="CAUDKV010000021">
    <property type="protein sequence ID" value="CAJ0890948.1"/>
    <property type="molecule type" value="Genomic_DNA"/>
</dbReference>
<dbReference type="Proteomes" id="UP001190452">
    <property type="component" value="Unassembled WGS sequence"/>
</dbReference>
<evidence type="ECO:0000313" key="2">
    <source>
        <dbReference type="Proteomes" id="UP001190452"/>
    </source>
</evidence>
<protein>
    <submittedName>
        <fullName evidence="1">Uncharacterized protein</fullName>
    </submittedName>
</protein>
<comment type="caution">
    <text evidence="1">The sequence shown here is derived from an EMBL/GenBank/DDBJ whole genome shotgun (WGS) entry which is preliminary data.</text>
</comment>
<proteinExistence type="predicted"/>
<reference evidence="1 2" key="1">
    <citation type="submission" date="2023-07" db="EMBL/GenBank/DDBJ databases">
        <authorList>
            <person name="Peeters C."/>
        </authorList>
    </citation>
    <scope>NUCLEOTIDE SEQUENCE [LARGE SCALE GENOMIC DNA]</scope>
    <source>
        <strain evidence="1 2">R-77569</strain>
    </source>
</reference>
<evidence type="ECO:0000313" key="1">
    <source>
        <dbReference type="EMBL" id="CAJ0890948.1"/>
    </source>
</evidence>
<name>A0ABM9KYC2_9RALS</name>
<gene>
    <name evidence="1" type="ORF">R77569_04101</name>
</gene>